<reference evidence="2 3" key="1">
    <citation type="submission" date="2020-06" db="EMBL/GenBank/DDBJ databases">
        <authorList>
            <person name="Qiu C."/>
            <person name="Liu Z."/>
        </authorList>
    </citation>
    <scope>NUCLEOTIDE SEQUENCE [LARGE SCALE GENOMIC DNA]</scope>
    <source>
        <strain evidence="2 3">EM 1</strain>
    </source>
</reference>
<dbReference type="Proteomes" id="UP000588051">
    <property type="component" value="Unassembled WGS sequence"/>
</dbReference>
<dbReference type="RefSeq" id="WP_176802661.1">
    <property type="nucleotide sequence ID" value="NZ_JABXYJ010000003.1"/>
</dbReference>
<keyword evidence="3" id="KW-1185">Reference proteome</keyword>
<evidence type="ECO:0000313" key="3">
    <source>
        <dbReference type="Proteomes" id="UP000588051"/>
    </source>
</evidence>
<feature type="transmembrane region" description="Helical" evidence="1">
    <location>
        <begin position="159"/>
        <end position="179"/>
    </location>
</feature>
<name>A0A850QCU7_9BURK</name>
<feature type="transmembrane region" description="Helical" evidence="1">
    <location>
        <begin position="276"/>
        <end position="298"/>
    </location>
</feature>
<gene>
    <name evidence="2" type="ORF">HV832_06050</name>
</gene>
<feature type="transmembrane region" description="Helical" evidence="1">
    <location>
        <begin position="200"/>
        <end position="221"/>
    </location>
</feature>
<dbReference type="EMBL" id="JABXYJ010000003">
    <property type="protein sequence ID" value="NVO77391.1"/>
    <property type="molecule type" value="Genomic_DNA"/>
</dbReference>
<proteinExistence type="predicted"/>
<protein>
    <submittedName>
        <fullName evidence="2">Uncharacterized protein</fullName>
    </submittedName>
</protein>
<evidence type="ECO:0000313" key="2">
    <source>
        <dbReference type="EMBL" id="NVO77391.1"/>
    </source>
</evidence>
<organism evidence="2 3">
    <name type="scientific">Undibacterium oligocarboniphilum</name>
    <dbReference type="NCBI Taxonomy" id="666702"/>
    <lineage>
        <taxon>Bacteria</taxon>
        <taxon>Pseudomonadati</taxon>
        <taxon>Pseudomonadota</taxon>
        <taxon>Betaproteobacteria</taxon>
        <taxon>Burkholderiales</taxon>
        <taxon>Oxalobacteraceae</taxon>
        <taxon>Undibacterium</taxon>
    </lineage>
</organism>
<keyword evidence="1" id="KW-0472">Membrane</keyword>
<dbReference type="AlphaFoldDB" id="A0A850QCU7"/>
<sequence length="359" mass="39001">MFAMMLSRIWSRLRGLGPGLLLCGIVGALPVQAAMSDNLQLPLTELQFNQPFTISAPGLCQRIAAVQAGVVELRIQGVLTPYKPFDCHPGTPQDALGYRLPALDSDSQADLREVLLGSPWRDAKTGFQRTVSYHLSLNLNGSPQELESGMFRLQVLHPLQMLLGCGCIGLVGFVLLRLGRDSGLLRDLTHLSVQRRTFSLARVQMAWWFFIVFAAYLWLWIVGEGTPALSAQALGLMGIGSATYLTATGVDASKPLLETESAGFWRDILSDAQGLALYRFQMLVLNILFGLLFVIYVVQHVRMPELDSNILALLGMSAGTYAGFKIPEKQNMTTTPATSGAVATDDPKAGYAAAPLSTQ</sequence>
<keyword evidence="1" id="KW-0812">Transmembrane</keyword>
<comment type="caution">
    <text evidence="2">The sequence shown here is derived from an EMBL/GenBank/DDBJ whole genome shotgun (WGS) entry which is preliminary data.</text>
</comment>
<keyword evidence="1" id="KW-1133">Transmembrane helix</keyword>
<accession>A0A850QCU7</accession>
<evidence type="ECO:0000256" key="1">
    <source>
        <dbReference type="SAM" id="Phobius"/>
    </source>
</evidence>